<dbReference type="InterPro" id="IPR017441">
    <property type="entry name" value="Protein_kinase_ATP_BS"/>
</dbReference>
<keyword evidence="11" id="KW-1185">Reference proteome</keyword>
<dbReference type="AlphaFoldDB" id="A0A6P3ZC39"/>
<dbReference type="GO" id="GO:0004674">
    <property type="term" value="F:protein serine/threonine kinase activity"/>
    <property type="evidence" value="ECO:0007669"/>
    <property type="project" value="UniProtKB-KW"/>
</dbReference>
<keyword evidence="4 12" id="KW-0418">Kinase</keyword>
<dbReference type="InParanoid" id="A0A6P3ZC39"/>
<evidence type="ECO:0000313" key="12">
    <source>
        <dbReference type="RefSeq" id="XP_015875148.1"/>
    </source>
</evidence>
<dbReference type="KEGG" id="zju:107411975"/>
<proteinExistence type="inferred from homology"/>
<keyword evidence="9" id="KW-0472">Membrane</keyword>
<keyword evidence="1 7" id="KW-0723">Serine/threonine-protein kinase</keyword>
<dbReference type="InterPro" id="IPR000719">
    <property type="entry name" value="Prot_kinase_dom"/>
</dbReference>
<dbReference type="InterPro" id="IPR008271">
    <property type="entry name" value="Ser/Thr_kinase_AS"/>
</dbReference>
<dbReference type="Gene3D" id="1.10.510.10">
    <property type="entry name" value="Transferase(Phosphotransferase) domain 1"/>
    <property type="match status" value="1"/>
</dbReference>
<name>A0A6P3ZC39_ZIZJJ</name>
<keyword evidence="2" id="KW-0808">Transferase</keyword>
<evidence type="ECO:0000313" key="11">
    <source>
        <dbReference type="Proteomes" id="UP001652623"/>
    </source>
</evidence>
<dbReference type="PANTHER" id="PTHR47989:SF2">
    <property type="entry name" value="SERINE_THREONINE-PROTEIN KINASE PBL7-RELATED"/>
    <property type="match status" value="1"/>
</dbReference>
<dbReference type="RefSeq" id="XP_015875148.1">
    <property type="nucleotide sequence ID" value="XM_016019662.4"/>
</dbReference>
<comment type="similarity">
    <text evidence="7">Belongs to the protein kinase superfamily.</text>
</comment>
<organism evidence="11 12">
    <name type="scientific">Ziziphus jujuba</name>
    <name type="common">Chinese jujube</name>
    <name type="synonym">Ziziphus sativa</name>
    <dbReference type="NCBI Taxonomy" id="326968"/>
    <lineage>
        <taxon>Eukaryota</taxon>
        <taxon>Viridiplantae</taxon>
        <taxon>Streptophyta</taxon>
        <taxon>Embryophyta</taxon>
        <taxon>Tracheophyta</taxon>
        <taxon>Spermatophyta</taxon>
        <taxon>Magnoliopsida</taxon>
        <taxon>eudicotyledons</taxon>
        <taxon>Gunneridae</taxon>
        <taxon>Pentapetalae</taxon>
        <taxon>rosids</taxon>
        <taxon>fabids</taxon>
        <taxon>Rosales</taxon>
        <taxon>Rhamnaceae</taxon>
        <taxon>Paliureae</taxon>
        <taxon>Ziziphus</taxon>
    </lineage>
</organism>
<dbReference type="Gene3D" id="3.30.200.20">
    <property type="entry name" value="Phosphorylase Kinase, domain 1"/>
    <property type="match status" value="1"/>
</dbReference>
<feature type="region of interest" description="Disordered" evidence="8">
    <location>
        <begin position="1"/>
        <end position="30"/>
    </location>
</feature>
<evidence type="ECO:0000256" key="8">
    <source>
        <dbReference type="SAM" id="MobiDB-lite"/>
    </source>
</evidence>
<accession>A0A6P3ZC39</accession>
<sequence length="445" mass="49567">MEVNQAIAPAGSFGHEAPNNHSHKYNSSSFQTNHQHQHHGIFPSKSILIIIISAVSFVIILFALFLIMFMVKRLKSTKKSLTFKESSGINNASSRFMNHATAINFVSSPDVKGGCLYGGNLSRTSTSRQRERGVQVFTYKELEMATERFNEGNVIGSGGFGVVYRGVLSDGTVAAIKMLHKVGKQGERAFRVEVDLLSRLHSPYLVELLGYCADQHHRLLIFEYMPNGTLQHHIHNQHQPLDWGTRLRMALDCARALEFLHENSTQSVIHRDFKSTNVLLDQNFRAKVSDFGLAKMGSDKINGQISTRVLGTTGYLAPEYASTGKLTTKSDVYSYGVVLLELLTGRVPVDTKRPPGEHVLVSWALPRLTNREKVVKMVDPALKDNYSKKDLIQIAAIAAMCVQPEADYRPLMTDVVQSLIPLVKNNSNIIGSSRFQIPSILSPRY</sequence>
<evidence type="ECO:0000256" key="7">
    <source>
        <dbReference type="RuleBase" id="RU000304"/>
    </source>
</evidence>
<dbReference type="InterPro" id="IPR011009">
    <property type="entry name" value="Kinase-like_dom_sf"/>
</dbReference>
<evidence type="ECO:0000259" key="10">
    <source>
        <dbReference type="PROSITE" id="PS50011"/>
    </source>
</evidence>
<keyword evidence="9" id="KW-1133">Transmembrane helix</keyword>
<dbReference type="Proteomes" id="UP001652623">
    <property type="component" value="Chromosome 10"/>
</dbReference>
<dbReference type="PROSITE" id="PS50011">
    <property type="entry name" value="PROTEIN_KINASE_DOM"/>
    <property type="match status" value="1"/>
</dbReference>
<dbReference type="PROSITE" id="PS00107">
    <property type="entry name" value="PROTEIN_KINASE_ATP"/>
    <property type="match status" value="1"/>
</dbReference>
<evidence type="ECO:0000256" key="6">
    <source>
        <dbReference type="PROSITE-ProRule" id="PRU10141"/>
    </source>
</evidence>
<keyword evidence="9" id="KW-0812">Transmembrane</keyword>
<gene>
    <name evidence="12" type="primary">LOC107411975</name>
</gene>
<dbReference type="GeneID" id="107411975"/>
<dbReference type="FunFam" id="1.10.510.10:FF:000051">
    <property type="entry name" value="Receptor-like serine/threonine-protein kinase ALE2"/>
    <property type="match status" value="1"/>
</dbReference>
<dbReference type="Pfam" id="PF07714">
    <property type="entry name" value="PK_Tyr_Ser-Thr"/>
    <property type="match status" value="1"/>
</dbReference>
<dbReference type="FunCoup" id="A0A6P3ZC39">
    <property type="interactions" value="90"/>
</dbReference>
<dbReference type="FunFam" id="3.30.200.20:FF:000376">
    <property type="entry name" value="Serine/threonine-protein kinase PBS1"/>
    <property type="match status" value="1"/>
</dbReference>
<evidence type="ECO:0000256" key="3">
    <source>
        <dbReference type="ARBA" id="ARBA00022741"/>
    </source>
</evidence>
<evidence type="ECO:0000256" key="5">
    <source>
        <dbReference type="ARBA" id="ARBA00022840"/>
    </source>
</evidence>
<evidence type="ECO:0000256" key="1">
    <source>
        <dbReference type="ARBA" id="ARBA00022527"/>
    </source>
</evidence>
<protein>
    <submittedName>
        <fullName evidence="12">Probable serine/threonine-protein kinase PBL7</fullName>
    </submittedName>
</protein>
<keyword evidence="3 6" id="KW-0547">Nucleotide-binding</keyword>
<feature type="transmembrane region" description="Helical" evidence="9">
    <location>
        <begin position="47"/>
        <end position="71"/>
    </location>
</feature>
<dbReference type="SUPFAM" id="SSF56112">
    <property type="entry name" value="Protein kinase-like (PK-like)"/>
    <property type="match status" value="1"/>
</dbReference>
<evidence type="ECO:0000256" key="2">
    <source>
        <dbReference type="ARBA" id="ARBA00022679"/>
    </source>
</evidence>
<feature type="domain" description="Protein kinase" evidence="10">
    <location>
        <begin position="149"/>
        <end position="423"/>
    </location>
</feature>
<reference evidence="12" key="1">
    <citation type="submission" date="2025-08" db="UniProtKB">
        <authorList>
            <consortium name="RefSeq"/>
        </authorList>
    </citation>
    <scope>IDENTIFICATION</scope>
    <source>
        <tissue evidence="12">Seedling</tissue>
    </source>
</reference>
<dbReference type="PANTHER" id="PTHR47989">
    <property type="entry name" value="OS01G0750732 PROTEIN"/>
    <property type="match status" value="1"/>
</dbReference>
<feature type="binding site" evidence="6">
    <location>
        <position position="177"/>
    </location>
    <ligand>
        <name>ATP</name>
        <dbReference type="ChEBI" id="CHEBI:30616"/>
    </ligand>
</feature>
<dbReference type="InterPro" id="IPR001245">
    <property type="entry name" value="Ser-Thr/Tyr_kinase_cat_dom"/>
</dbReference>
<dbReference type="PROSITE" id="PS00108">
    <property type="entry name" value="PROTEIN_KINASE_ST"/>
    <property type="match status" value="1"/>
</dbReference>
<evidence type="ECO:0000256" key="9">
    <source>
        <dbReference type="SAM" id="Phobius"/>
    </source>
</evidence>
<dbReference type="CDD" id="cd14066">
    <property type="entry name" value="STKc_IRAK"/>
    <property type="match status" value="1"/>
</dbReference>
<keyword evidence="5 6" id="KW-0067">ATP-binding</keyword>
<evidence type="ECO:0000256" key="4">
    <source>
        <dbReference type="ARBA" id="ARBA00022777"/>
    </source>
</evidence>
<dbReference type="GO" id="GO:0005524">
    <property type="term" value="F:ATP binding"/>
    <property type="evidence" value="ECO:0007669"/>
    <property type="project" value="UniProtKB-UniRule"/>
</dbReference>